<proteinExistence type="predicted"/>
<dbReference type="Pfam" id="PF16929">
    <property type="entry name" value="Asp2"/>
    <property type="match status" value="1"/>
</dbReference>
<dbReference type="PATRIC" id="fig|1614.7.peg.389"/>
<dbReference type="NCBIfam" id="TIGR03712">
    <property type="entry name" value="acc_sec_asp2"/>
    <property type="match status" value="1"/>
</dbReference>
<name>A0A0C1M024_9LACO</name>
<dbReference type="ESTHER" id="9laco-a0a0c1m024">
    <property type="family name" value="Asp2"/>
</dbReference>
<dbReference type="InterPro" id="IPR022267">
    <property type="entry name" value="Asp2"/>
</dbReference>
<dbReference type="GeneID" id="74913085"/>
<organism evidence="1 2">
    <name type="scientific">Fructilactobacillus fructivorans</name>
    <dbReference type="NCBI Taxonomy" id="1614"/>
    <lineage>
        <taxon>Bacteria</taxon>
        <taxon>Bacillati</taxon>
        <taxon>Bacillota</taxon>
        <taxon>Bacilli</taxon>
        <taxon>Lactobacillales</taxon>
        <taxon>Lactobacillaceae</taxon>
        <taxon>Fructilactobacillus</taxon>
    </lineage>
</organism>
<evidence type="ECO:0000313" key="2">
    <source>
        <dbReference type="Proteomes" id="UP000031397"/>
    </source>
</evidence>
<dbReference type="RefSeq" id="WP_052236566.1">
    <property type="nucleotide sequence ID" value="NZ_JOJZ01000009.1"/>
</dbReference>
<dbReference type="Gene3D" id="3.40.50.1820">
    <property type="entry name" value="alpha/beta hydrolase"/>
    <property type="match status" value="1"/>
</dbReference>
<dbReference type="OrthoDB" id="9768578at2"/>
<dbReference type="AlphaFoldDB" id="A0A0C1M024"/>
<dbReference type="InterPro" id="IPR029058">
    <property type="entry name" value="AB_hydrolase_fold"/>
</dbReference>
<dbReference type="SUPFAM" id="SSF53474">
    <property type="entry name" value="alpha/beta-Hydrolases"/>
    <property type="match status" value="1"/>
</dbReference>
<protein>
    <submittedName>
        <fullName evidence="1">Accessory secretory protein Asp2</fullName>
    </submittedName>
</protein>
<evidence type="ECO:0000313" key="1">
    <source>
        <dbReference type="EMBL" id="KID42470.1"/>
    </source>
</evidence>
<keyword evidence="2" id="KW-1185">Reference proteome</keyword>
<dbReference type="EMBL" id="JOJZ01000009">
    <property type="protein sequence ID" value="KID42470.1"/>
    <property type="molecule type" value="Genomic_DNA"/>
</dbReference>
<gene>
    <name evidence="1" type="ORF">LfDm3_0399</name>
</gene>
<sequence length="524" mass="59978">MAKTKKLIQLGGQRLNLNQTLNDKFKFQYFSLADPKDVFAMQQELLDEKHQEHLDPKYSNTLFILGNQSMVYIMPKLIKDLPANNIIYQQGENFSDEIGEALSYKNAQSANLADVDEVTQLIEQVYFGGQFGDRLDKDRIDVNSELLPNMTQTGSGQISFHNLTLPDQVQAINFQMTLAQGKDHTLMEFWPEYKLQGTGKVQFKLYFLDVETDQIVKQLTVSESDLDQPVAYETTKKPTNLYVSVFLQGTIESFTLRRLHIRNRRWNLGTYMVGSKTLTDQQNYRGQIATYFNPGDLKPPLNVYFSGYRTAEGFEGGRMMSNISSAPYLLIADERMEGGSFYVGSKEFERQLIATIKDCLKKLNFSNKELVLSGISMGTTAALYYATDLSPAAVIVGKPLVNLGTIAKNSRLHRPADFLTSLDLLLMHEGSTDQKAQDHFNQYFWNHFKNGHFAKTIFAIAYMKQDDYDKGAYNELFNYFKQQKQAIKVISKGLIGRHNDDTDGIVNWFVRQYHNLMQEKFDRS</sequence>
<reference evidence="1 2" key="1">
    <citation type="submission" date="2014-06" db="EMBL/GenBank/DDBJ databases">
        <title>Functional and comparative genomic analyses of the Drosophila gut microbiota identify candidate symbiosis factors.</title>
        <authorList>
            <person name="Newell P.D."/>
            <person name="Chaston J.M."/>
            <person name="Douglas A.E."/>
        </authorList>
    </citation>
    <scope>NUCLEOTIDE SEQUENCE [LARGE SCALE GENOMIC DNA]</scope>
    <source>
        <strain evidence="1 2">DmCS_002</strain>
    </source>
</reference>
<comment type="caution">
    <text evidence="1">The sequence shown here is derived from an EMBL/GenBank/DDBJ whole genome shotgun (WGS) entry which is preliminary data.</text>
</comment>
<accession>A0A0C1M024</accession>
<dbReference type="GO" id="GO:0015031">
    <property type="term" value="P:protein transport"/>
    <property type="evidence" value="ECO:0007669"/>
    <property type="project" value="InterPro"/>
</dbReference>
<dbReference type="Proteomes" id="UP000031397">
    <property type="component" value="Unassembled WGS sequence"/>
</dbReference>